<organism evidence="2 3">
    <name type="scientific">Arundinibacter roseus</name>
    <dbReference type="NCBI Taxonomy" id="2070510"/>
    <lineage>
        <taxon>Bacteria</taxon>
        <taxon>Pseudomonadati</taxon>
        <taxon>Bacteroidota</taxon>
        <taxon>Cytophagia</taxon>
        <taxon>Cytophagales</taxon>
        <taxon>Spirosomataceae</taxon>
        <taxon>Arundinibacter</taxon>
    </lineage>
</organism>
<dbReference type="NCBIfam" id="TIGR02230">
    <property type="entry name" value="ATPase_gene1"/>
    <property type="match status" value="1"/>
</dbReference>
<dbReference type="InterPro" id="IPR011744">
    <property type="entry name" value="ATPase_gene1"/>
</dbReference>
<dbReference type="AlphaFoldDB" id="A0A4R4KNB3"/>
<feature type="transmembrane region" description="Helical" evidence="1">
    <location>
        <begin position="33"/>
        <end position="58"/>
    </location>
</feature>
<dbReference type="EMBL" id="SMJU01000002">
    <property type="protein sequence ID" value="TDB68041.1"/>
    <property type="molecule type" value="Genomic_DNA"/>
</dbReference>
<sequence>MEPAEHNKESEFSRKVSEMEKRKLKALHENRPGVWAGLGMFGMVGWSVAVPALLGAAAGIWLDKNYPQSFSWALTLLLVGLTTGCVIGGYWIARENKEINK</sequence>
<keyword evidence="3" id="KW-1185">Reference proteome</keyword>
<accession>A0A4R4KNB3</accession>
<proteinExistence type="predicted"/>
<evidence type="ECO:0000256" key="1">
    <source>
        <dbReference type="SAM" id="Phobius"/>
    </source>
</evidence>
<keyword evidence="1" id="KW-0812">Transmembrane</keyword>
<comment type="caution">
    <text evidence="2">The sequence shown here is derived from an EMBL/GenBank/DDBJ whole genome shotgun (WGS) entry which is preliminary data.</text>
</comment>
<evidence type="ECO:0000313" key="3">
    <source>
        <dbReference type="Proteomes" id="UP000295706"/>
    </source>
</evidence>
<feature type="transmembrane region" description="Helical" evidence="1">
    <location>
        <begin position="70"/>
        <end position="93"/>
    </location>
</feature>
<protein>
    <submittedName>
        <fullName evidence="2">ATP synthase subunit</fullName>
    </submittedName>
</protein>
<dbReference type="RefSeq" id="WP_132114624.1">
    <property type="nucleotide sequence ID" value="NZ_SMJU01000002.1"/>
</dbReference>
<dbReference type="Proteomes" id="UP000295706">
    <property type="component" value="Unassembled WGS sequence"/>
</dbReference>
<reference evidence="2 3" key="1">
    <citation type="submission" date="2019-02" db="EMBL/GenBank/DDBJ databases">
        <title>Arundinibacter roseus gen. nov., sp. nov., a new member of the family Cytophagaceae.</title>
        <authorList>
            <person name="Szuroczki S."/>
            <person name="Khayer B."/>
            <person name="Sproer C."/>
            <person name="Toumi M."/>
            <person name="Szabo A."/>
            <person name="Felfoldi T."/>
            <person name="Schumann P."/>
            <person name="Toth E."/>
        </authorList>
    </citation>
    <scope>NUCLEOTIDE SEQUENCE [LARGE SCALE GENOMIC DNA]</scope>
    <source>
        <strain evidence="2 3">DMA-k-7a</strain>
    </source>
</reference>
<dbReference type="Pfam" id="PF09527">
    <property type="entry name" value="ATPase_gene1"/>
    <property type="match status" value="1"/>
</dbReference>
<keyword evidence="1" id="KW-0472">Membrane</keyword>
<name>A0A4R4KNB3_9BACT</name>
<dbReference type="InterPro" id="IPR032820">
    <property type="entry name" value="ATPase_put"/>
</dbReference>
<dbReference type="OrthoDB" id="466056at2"/>
<evidence type="ECO:0000313" key="2">
    <source>
        <dbReference type="EMBL" id="TDB68041.1"/>
    </source>
</evidence>
<gene>
    <name evidence="2" type="ORF">EZE20_03710</name>
</gene>
<keyword evidence="1" id="KW-1133">Transmembrane helix</keyword>